<dbReference type="GO" id="GO:0003824">
    <property type="term" value="F:catalytic activity"/>
    <property type="evidence" value="ECO:0007669"/>
    <property type="project" value="InterPro"/>
</dbReference>
<dbReference type="AlphaFoldDB" id="A0A511D032"/>
<comment type="caution">
    <text evidence="2">The sequence shown here is derived from an EMBL/GenBank/DDBJ whole genome shotgun (WGS) entry which is preliminary data.</text>
</comment>
<proteinExistence type="predicted"/>
<protein>
    <recommendedName>
        <fullName evidence="1">Hydantoinase B/oxoprolinase domain-containing protein</fullName>
    </recommendedName>
</protein>
<dbReference type="Proteomes" id="UP000321328">
    <property type="component" value="Unassembled WGS sequence"/>
</dbReference>
<evidence type="ECO:0000259" key="1">
    <source>
        <dbReference type="Pfam" id="PF02538"/>
    </source>
</evidence>
<evidence type="ECO:0000313" key="3">
    <source>
        <dbReference type="Proteomes" id="UP000321328"/>
    </source>
</evidence>
<evidence type="ECO:0000313" key="2">
    <source>
        <dbReference type="EMBL" id="GEL18151.1"/>
    </source>
</evidence>
<sequence>MPPVTRNVAATSTYATAASAARPDQAAGTRLMTASPSTVDPILASVLQRRVDAIAEEMATMLVRSSRSSIFNEIGDLVTVLFDERGRTWRRPGSPLSGPAVIELGV</sequence>
<gene>
    <name evidence="2" type="ORF">PA7_19880</name>
</gene>
<keyword evidence="3" id="KW-1185">Reference proteome</keyword>
<organism evidence="2 3">
    <name type="scientific">Pseudonocardia asaccharolytica DSM 44247 = NBRC 16224</name>
    <dbReference type="NCBI Taxonomy" id="1123024"/>
    <lineage>
        <taxon>Bacteria</taxon>
        <taxon>Bacillati</taxon>
        <taxon>Actinomycetota</taxon>
        <taxon>Actinomycetes</taxon>
        <taxon>Pseudonocardiales</taxon>
        <taxon>Pseudonocardiaceae</taxon>
        <taxon>Pseudonocardia</taxon>
    </lineage>
</organism>
<accession>A0A511D032</accession>
<dbReference type="InterPro" id="IPR003692">
    <property type="entry name" value="Hydantoinase_B"/>
</dbReference>
<name>A0A511D032_9PSEU</name>
<dbReference type="Pfam" id="PF02538">
    <property type="entry name" value="Hydantoinase_B"/>
    <property type="match status" value="1"/>
</dbReference>
<dbReference type="EMBL" id="BJVI01000016">
    <property type="protein sequence ID" value="GEL18151.1"/>
    <property type="molecule type" value="Genomic_DNA"/>
</dbReference>
<feature type="domain" description="Hydantoinase B/oxoprolinase" evidence="1">
    <location>
        <begin position="40"/>
        <end position="88"/>
    </location>
</feature>
<reference evidence="2 3" key="1">
    <citation type="submission" date="2019-07" db="EMBL/GenBank/DDBJ databases">
        <title>Whole genome shotgun sequence of Pseudonocardia asaccharolytica NBRC 16224.</title>
        <authorList>
            <person name="Hosoyama A."/>
            <person name="Uohara A."/>
            <person name="Ohji S."/>
            <person name="Ichikawa N."/>
        </authorList>
    </citation>
    <scope>NUCLEOTIDE SEQUENCE [LARGE SCALE GENOMIC DNA]</scope>
    <source>
        <strain evidence="2 3">NBRC 16224</strain>
    </source>
</reference>